<dbReference type="Gene3D" id="3.40.50.2020">
    <property type="match status" value="1"/>
</dbReference>
<dbReference type="SUPFAM" id="SSF56235">
    <property type="entry name" value="N-terminal nucleophile aminohydrolases (Ntn hydrolases)"/>
    <property type="match status" value="1"/>
</dbReference>
<dbReference type="Gene3D" id="3.60.20.10">
    <property type="entry name" value="Glutamine Phosphoribosylpyrophosphate, subunit 1, domain 1"/>
    <property type="match status" value="1"/>
</dbReference>
<sequence length="350" mass="38042">MSKSGSRDKLAELDLRARLLDGWAPYSCTAIIRMSCDQVVPGDETGLTHECGVFGCIAAGEWPTQIDVSQDLLLCNTGNLGIGHTRYSTSAASEEVNCQPFVVHTAHGALAVAHNGELVNCGSVRKMVLGRGVGLSTHSDSELITQALCLNPPDGEVDGPDWPARIKHLMHLAPLSYSLVIMQKDRIYGVRDPYGNRPLCIGKIVPIKIAGAGDSLQESPEGWVISSESCGFLSIGARYLREVRPGEIVEMTREGIKTISIVERPNAKPQAFCIFEYVYFARSDSIFEGQMVYSVRMQCGRVLAKESWVDADIVSSVPESGTAAAHGFSREVNMSCFFIGTFNMISLSLY</sequence>
<dbReference type="SUPFAM" id="SSF53271">
    <property type="entry name" value="PRTase-like"/>
    <property type="match status" value="1"/>
</dbReference>
<evidence type="ECO:0000259" key="3">
    <source>
        <dbReference type="PROSITE" id="PS51278"/>
    </source>
</evidence>
<accession>A0A7R9I474</accession>
<evidence type="ECO:0000256" key="1">
    <source>
        <dbReference type="ARBA" id="ARBA00022679"/>
    </source>
</evidence>
<dbReference type="Pfam" id="PF13522">
    <property type="entry name" value="GATase_6"/>
    <property type="match status" value="1"/>
</dbReference>
<keyword evidence="2" id="KW-0315">Glutamine amidotransferase</keyword>
<evidence type="ECO:0000256" key="2">
    <source>
        <dbReference type="ARBA" id="ARBA00022962"/>
    </source>
</evidence>
<gene>
    <name evidence="4" type="ORF">TBIB3V08_LOCUS8279</name>
</gene>
<feature type="domain" description="Glutamine amidotransferase type-2" evidence="3">
    <location>
        <begin position="51"/>
        <end position="254"/>
    </location>
</feature>
<organism evidence="4">
    <name type="scientific">Timema bartmani</name>
    <dbReference type="NCBI Taxonomy" id="61472"/>
    <lineage>
        <taxon>Eukaryota</taxon>
        <taxon>Metazoa</taxon>
        <taxon>Ecdysozoa</taxon>
        <taxon>Arthropoda</taxon>
        <taxon>Hexapoda</taxon>
        <taxon>Insecta</taxon>
        <taxon>Pterygota</taxon>
        <taxon>Neoptera</taxon>
        <taxon>Polyneoptera</taxon>
        <taxon>Phasmatodea</taxon>
        <taxon>Timematodea</taxon>
        <taxon>Timematoidea</taxon>
        <taxon>Timematidae</taxon>
        <taxon>Timema</taxon>
    </lineage>
</organism>
<name>A0A7R9I474_9NEOP</name>
<protein>
    <recommendedName>
        <fullName evidence="3">Glutamine amidotransferase type-2 domain-containing protein</fullName>
    </recommendedName>
</protein>
<evidence type="ECO:0000313" key="4">
    <source>
        <dbReference type="EMBL" id="CAD7445937.1"/>
    </source>
</evidence>
<dbReference type="GO" id="GO:0016740">
    <property type="term" value="F:transferase activity"/>
    <property type="evidence" value="ECO:0007669"/>
    <property type="project" value="UniProtKB-KW"/>
</dbReference>
<reference evidence="4" key="1">
    <citation type="submission" date="2020-11" db="EMBL/GenBank/DDBJ databases">
        <authorList>
            <person name="Tran Van P."/>
        </authorList>
    </citation>
    <scope>NUCLEOTIDE SEQUENCE</scope>
</reference>
<dbReference type="PROSITE" id="PS51278">
    <property type="entry name" value="GATASE_TYPE_2"/>
    <property type="match status" value="1"/>
</dbReference>
<dbReference type="InterPro" id="IPR029055">
    <property type="entry name" value="Ntn_hydrolases_N"/>
</dbReference>
<dbReference type="AlphaFoldDB" id="A0A7R9I474"/>
<proteinExistence type="predicted"/>
<keyword evidence="1" id="KW-0808">Transferase</keyword>
<dbReference type="InterPro" id="IPR029057">
    <property type="entry name" value="PRTase-like"/>
</dbReference>
<dbReference type="InterPro" id="IPR017932">
    <property type="entry name" value="GATase_2_dom"/>
</dbReference>
<dbReference type="EMBL" id="OD567618">
    <property type="protein sequence ID" value="CAD7445937.1"/>
    <property type="molecule type" value="Genomic_DNA"/>
</dbReference>
<dbReference type="PANTHER" id="PTHR11907">
    <property type="entry name" value="AMIDOPHOSPHORIBOSYLTRANSFERASE"/>
    <property type="match status" value="1"/>
</dbReference>